<reference evidence="6 7" key="1">
    <citation type="submission" date="2015-12" db="EMBL/GenBank/DDBJ databases">
        <title>A stable core within a dynamic pangenome in Sulfolobus acidocaldarius.</title>
        <authorList>
            <person name="Anderson R."/>
            <person name="Kouris A."/>
            <person name="Seward C."/>
            <person name="Campbell K."/>
            <person name="Whitaker R."/>
        </authorList>
    </citation>
    <scope>NUCLEOTIDE SEQUENCE [LARGE SCALE GENOMIC DNA]</scope>
    <source>
        <strain evidence="4 7">GG12-C01-09</strain>
        <strain evidence="5 6">NG05B_CO5_07</strain>
    </source>
</reference>
<evidence type="ECO:0000313" key="5">
    <source>
        <dbReference type="EMBL" id="ALU30755.1"/>
    </source>
</evidence>
<dbReference type="InterPro" id="IPR053494">
    <property type="entry name" value="GH15_Enzymes"/>
</dbReference>
<dbReference type="GO" id="GO:0005975">
    <property type="term" value="P:carbohydrate metabolic process"/>
    <property type="evidence" value="ECO:0007669"/>
    <property type="project" value="InterPro"/>
</dbReference>
<gene>
    <name evidence="4" type="ORF">ATY89_09040</name>
    <name evidence="5" type="ORF">ATZ20_00450</name>
</gene>
<evidence type="ECO:0000259" key="3">
    <source>
        <dbReference type="Pfam" id="PF19291"/>
    </source>
</evidence>
<evidence type="ECO:0000313" key="4">
    <source>
        <dbReference type="EMBL" id="ALU30065.1"/>
    </source>
</evidence>
<dbReference type="InterPro" id="IPR045582">
    <property type="entry name" value="Trehalase-like_N"/>
</dbReference>
<dbReference type="AlphaFoldDB" id="A0A0U3FTV4"/>
<keyword evidence="5" id="KW-0378">Hydrolase</keyword>
<dbReference type="SUPFAM" id="SSF48208">
    <property type="entry name" value="Six-hairpin glycosidases"/>
    <property type="match status" value="1"/>
</dbReference>
<dbReference type="STRING" id="1435377.SUSAZ_08705"/>
<dbReference type="Pfam" id="PF00723">
    <property type="entry name" value="Glyco_hydro_15"/>
    <property type="match status" value="1"/>
</dbReference>
<proteinExistence type="inferred from homology"/>
<feature type="domain" description="GH15-like" evidence="2">
    <location>
        <begin position="205"/>
        <end position="549"/>
    </location>
</feature>
<dbReference type="PANTHER" id="PTHR31616">
    <property type="entry name" value="TREHALASE"/>
    <property type="match status" value="1"/>
</dbReference>
<evidence type="ECO:0000259" key="2">
    <source>
        <dbReference type="Pfam" id="PF00723"/>
    </source>
</evidence>
<dbReference type="Proteomes" id="UP000060043">
    <property type="component" value="Chromosome"/>
</dbReference>
<dbReference type="InterPro" id="IPR012341">
    <property type="entry name" value="6hp_glycosidase-like_sf"/>
</dbReference>
<accession>A0A0U3FTV4</accession>
<protein>
    <submittedName>
        <fullName evidence="5">Glycoside hydrolase</fullName>
    </submittedName>
</protein>
<dbReference type="InterPro" id="IPR011613">
    <property type="entry name" value="GH15-like"/>
</dbReference>
<sequence>MLGMKPLGFIGNGLTSALVDNGSIVWLTFPRFDSPSVFGKLLDDNAGEFSIRPVEDKFKVSQSYLVPNVLSTTFKSSNGKAEIVDLMPIGEKAIIRKVRTEIPLSFKIIPMFNYGLYRPIIRRKDDGIQFLNPVSRECLSLLSDVPTDEIKPPGTTLYLVYSSDCAYGPLDKGKQLENDLENSFNLTIDYWKDKIRSNDEVWRTSVGVLLGLIYSPSGSSIAAATTSLPEAVGDSRNWDYRFVWVRDSSMISEALLYSGYVVEARRILNFMLALVNFTAKPLLHPLYAVDGSDHPPEIEIPWLSGYMNSRPVRVGNAAASQIQLDIEGFLVDAIYKYYKYTSDRVFVEENWDKIKYIGDWVSKNWMLKDAGMWEDRGDPKHYTHSKVMMWVALDRIEKIMNVKIHEKDEIKEWVMRNCVKDGSFVRSSDSNDVDANLLTLPLYDFIDVKDPIFLKTLKRIEDELYVDGFVKRYSQDFMGEAKHPFALATIWLARVYIRLGRKERAMELLDKVLKPSGTLYLIGEHIDVENMEYTGNYPQAFVHAQLLLALKEVKGLST</sequence>
<evidence type="ECO:0000313" key="7">
    <source>
        <dbReference type="Proteomes" id="UP000065473"/>
    </source>
</evidence>
<dbReference type="Gene3D" id="1.50.10.10">
    <property type="match status" value="1"/>
</dbReference>
<dbReference type="NCBIfam" id="NF041084">
    <property type="entry name" value="trehalase_H1_Arch"/>
    <property type="match status" value="1"/>
</dbReference>
<dbReference type="GO" id="GO:0004553">
    <property type="term" value="F:hydrolase activity, hydrolyzing O-glycosyl compounds"/>
    <property type="evidence" value="ECO:0007669"/>
    <property type="project" value="TreeGrafter"/>
</dbReference>
<dbReference type="Proteomes" id="UP000065473">
    <property type="component" value="Chromosome"/>
</dbReference>
<feature type="domain" description="Trehalase-like N-terminal" evidence="3">
    <location>
        <begin position="8"/>
        <end position="130"/>
    </location>
</feature>
<dbReference type="PaxDb" id="1435377-SUSAZ_08705"/>
<comment type="similarity">
    <text evidence="1">Belongs to the glycosyl hydrolase 15 family.</text>
</comment>
<organism evidence="5 6">
    <name type="scientific">Sulfolobus acidocaldarius</name>
    <dbReference type="NCBI Taxonomy" id="2285"/>
    <lineage>
        <taxon>Archaea</taxon>
        <taxon>Thermoproteota</taxon>
        <taxon>Thermoprotei</taxon>
        <taxon>Sulfolobales</taxon>
        <taxon>Sulfolobaceae</taxon>
        <taxon>Sulfolobus</taxon>
    </lineage>
</organism>
<name>A0A0U3FTV4_9CREN</name>
<dbReference type="PANTHER" id="PTHR31616:SF0">
    <property type="entry name" value="GLUCAN 1,4-ALPHA-GLUCOSIDASE"/>
    <property type="match status" value="1"/>
</dbReference>
<dbReference type="EMBL" id="CP013695">
    <property type="protein sequence ID" value="ALU30755.1"/>
    <property type="molecule type" value="Genomic_DNA"/>
</dbReference>
<evidence type="ECO:0000313" key="6">
    <source>
        <dbReference type="Proteomes" id="UP000060043"/>
    </source>
</evidence>
<dbReference type="InterPro" id="IPR008928">
    <property type="entry name" value="6-hairpin_glycosidase_sf"/>
</dbReference>
<dbReference type="Pfam" id="PF19291">
    <property type="entry name" value="TREH_N"/>
    <property type="match status" value="1"/>
</dbReference>
<evidence type="ECO:0000256" key="1">
    <source>
        <dbReference type="ARBA" id="ARBA00006188"/>
    </source>
</evidence>
<dbReference type="EMBL" id="CP013694">
    <property type="protein sequence ID" value="ALU30065.1"/>
    <property type="molecule type" value="Genomic_DNA"/>
</dbReference>